<keyword evidence="4" id="KW-1185">Reference proteome</keyword>
<dbReference type="PANTHER" id="PTHR35176">
    <property type="entry name" value="HEME OXYGENASE HI_0854-RELATED"/>
    <property type="match status" value="1"/>
</dbReference>
<evidence type="ECO:0000313" key="4">
    <source>
        <dbReference type="Proteomes" id="UP000326331"/>
    </source>
</evidence>
<dbReference type="SUPFAM" id="SSF50475">
    <property type="entry name" value="FMN-binding split barrel"/>
    <property type="match status" value="1"/>
</dbReference>
<dbReference type="InterPro" id="IPR012349">
    <property type="entry name" value="Split_barrel_FMN-bd"/>
</dbReference>
<dbReference type="PANTHER" id="PTHR35176:SF6">
    <property type="entry name" value="HEME OXYGENASE HI_0854-RELATED"/>
    <property type="match status" value="1"/>
</dbReference>
<dbReference type="Pfam" id="PF01243">
    <property type="entry name" value="PNPOx_N"/>
    <property type="match status" value="1"/>
</dbReference>
<evidence type="ECO:0000256" key="1">
    <source>
        <dbReference type="ARBA" id="ARBA00023002"/>
    </source>
</evidence>
<dbReference type="Gene3D" id="2.30.110.10">
    <property type="entry name" value="Electron Transport, Fmn-binding Protein, Chain A"/>
    <property type="match status" value="1"/>
</dbReference>
<dbReference type="Proteomes" id="UP000326331">
    <property type="component" value="Chromosome"/>
</dbReference>
<evidence type="ECO:0000259" key="2">
    <source>
        <dbReference type="Pfam" id="PF01243"/>
    </source>
</evidence>
<dbReference type="InterPro" id="IPR011576">
    <property type="entry name" value="Pyridox_Oxase_N"/>
</dbReference>
<proteinExistence type="predicted"/>
<gene>
    <name evidence="3" type="ORF">Tbon_02100</name>
</gene>
<keyword evidence="1" id="KW-0560">Oxidoreductase</keyword>
<evidence type="ECO:0000313" key="3">
    <source>
        <dbReference type="EMBL" id="QFG02136.1"/>
    </source>
</evidence>
<accession>A0ABX6C127</accession>
<dbReference type="EMBL" id="CP042829">
    <property type="protein sequence ID" value="QFG02136.1"/>
    <property type="molecule type" value="Genomic_DNA"/>
</dbReference>
<name>A0ABX6C127_9CHLR</name>
<feature type="domain" description="Pyridoxamine 5'-phosphate oxidase N-terminal" evidence="2">
    <location>
        <begin position="12"/>
        <end position="129"/>
    </location>
</feature>
<reference evidence="3 4" key="1">
    <citation type="submission" date="2019-10" db="EMBL/GenBank/DDBJ databases">
        <title>Thermopilla bonchosmolovskayae gen. nov., sp. nov., a moderately thermophilic Chloroflexi bacterium from a Chukotka hot spring (Arctic, Russia), representing a novel classis Thermopillaia, which include previously uncultivated lineage OLB14.</title>
        <authorList>
            <person name="Kochetkova T.V."/>
            <person name="Zayulina K.S."/>
            <person name="Zhigarkov V.S."/>
            <person name="Minaev N.V."/>
            <person name="Novikov A."/>
            <person name="Toshchakov S.V."/>
            <person name="Elcheninov A.G."/>
            <person name="Kublanov I.V."/>
        </authorList>
    </citation>
    <scope>NUCLEOTIDE SEQUENCE [LARGE SCALE GENOMIC DNA]</scope>
    <source>
        <strain evidence="3 4">3753O</strain>
    </source>
</reference>
<organism evidence="3 4">
    <name type="scientific">Tepidiforma bonchosmolovskayae</name>
    <dbReference type="NCBI Taxonomy" id="2601677"/>
    <lineage>
        <taxon>Bacteria</taxon>
        <taxon>Bacillati</taxon>
        <taxon>Chloroflexota</taxon>
        <taxon>Tepidiformia</taxon>
        <taxon>Tepidiformales</taxon>
        <taxon>Tepidiformaceae</taxon>
        <taxon>Tepidiforma</taxon>
    </lineage>
</organism>
<dbReference type="InterPro" id="IPR052019">
    <property type="entry name" value="F420H2_bilvrd_red/Heme_oxyg"/>
</dbReference>
<sequence length="166" mass="18972">MPIPKELALTPDELDELMLTTWNMRIATIGPGTRINLTPLWFGWAGGKIYTYCRGQKVENLRRNPVCTVLVDRNERFPELQGAMFQGTGRVLEDAVAEAADPHLEEVRWQMGKKYAGGHGEPTEPRRNDATARGRNWRWVVVTPERIVTWDNFKLPSLRRSRQTGA</sequence>
<protein>
    <recommendedName>
        <fullName evidence="2">Pyridoxamine 5'-phosphate oxidase N-terminal domain-containing protein</fullName>
    </recommendedName>
</protein>
<dbReference type="RefSeq" id="WP_158066072.1">
    <property type="nucleotide sequence ID" value="NZ_CP042829.1"/>
</dbReference>